<dbReference type="PANTHER" id="PTHR12864">
    <property type="entry name" value="RAN BINDING PROTEIN 9-RELATED"/>
    <property type="match status" value="1"/>
</dbReference>
<evidence type="ECO:0000256" key="1">
    <source>
        <dbReference type="ARBA" id="ARBA00002343"/>
    </source>
</evidence>
<reference evidence="4 5" key="1">
    <citation type="submission" date="2015-01" db="EMBL/GenBank/DDBJ databases">
        <title>The Genome Sequence of Ochroconis gallopava CBS43764.</title>
        <authorList>
            <consortium name="The Broad Institute Genomics Platform"/>
            <person name="Cuomo C."/>
            <person name="de Hoog S."/>
            <person name="Gorbushina A."/>
            <person name="Stielow B."/>
            <person name="Teixiera M."/>
            <person name="Abouelleil A."/>
            <person name="Chapman S.B."/>
            <person name="Priest M."/>
            <person name="Young S.K."/>
            <person name="Wortman J."/>
            <person name="Nusbaum C."/>
            <person name="Birren B."/>
        </authorList>
    </citation>
    <scope>NUCLEOTIDE SEQUENCE [LARGE SCALE GENOMIC DNA]</scope>
    <source>
        <strain evidence="4 5">CBS 43764</strain>
    </source>
</reference>
<dbReference type="Pfam" id="PF10607">
    <property type="entry name" value="CTLH"/>
    <property type="match status" value="1"/>
</dbReference>
<dbReference type="SMART" id="SM00667">
    <property type="entry name" value="LisH"/>
    <property type="match status" value="1"/>
</dbReference>
<dbReference type="InParanoid" id="A0A0D2ARY0"/>
<proteinExistence type="predicted"/>
<dbReference type="InterPro" id="IPR006594">
    <property type="entry name" value="LisH"/>
</dbReference>
<dbReference type="SMART" id="SM00757">
    <property type="entry name" value="CRA"/>
    <property type="match status" value="1"/>
</dbReference>
<dbReference type="VEuPathDB" id="FungiDB:PV09_06773"/>
<dbReference type="OrthoDB" id="2415936at2759"/>
<feature type="region of interest" description="Disordered" evidence="2">
    <location>
        <begin position="1"/>
        <end position="22"/>
    </location>
</feature>
<evidence type="ECO:0000313" key="4">
    <source>
        <dbReference type="EMBL" id="KIW01934.1"/>
    </source>
</evidence>
<dbReference type="InterPro" id="IPR024964">
    <property type="entry name" value="CTLH/CRA"/>
</dbReference>
<gene>
    <name evidence="4" type="ORF">PV09_06773</name>
</gene>
<dbReference type="PROSITE" id="PS50897">
    <property type="entry name" value="CTLH"/>
    <property type="match status" value="1"/>
</dbReference>
<evidence type="ECO:0000256" key="2">
    <source>
        <dbReference type="SAM" id="MobiDB-lite"/>
    </source>
</evidence>
<dbReference type="EMBL" id="KN847552">
    <property type="protein sequence ID" value="KIW01934.1"/>
    <property type="molecule type" value="Genomic_DNA"/>
</dbReference>
<protein>
    <recommendedName>
        <fullName evidence="3">CTLH domain-containing protein</fullName>
    </recommendedName>
</protein>
<sequence>MSSSTASMPTPTPHSFNRLVEDQKPSKTDINSVIMDYLIKEGYPDSARKFALEANIKQGARDEEAIRARVEVKNAIHSGQIQTAIERINELDPEILDLDAPLHFALLRLQLIEIIRSCSVNASGNPDISPAITFAKEQLAPRASINREFLHDLEQTMSLLVFQTDSLSPQLAALLKPDLRREVADRVNSAILKRQGYDVDARIKEWVKARTWAEQYARKTKKDIPSRIVIGLDGDEEPQYDEANGDAMVTSG</sequence>
<evidence type="ECO:0000313" key="5">
    <source>
        <dbReference type="Proteomes" id="UP000053259"/>
    </source>
</evidence>
<dbReference type="PROSITE" id="PS50896">
    <property type="entry name" value="LISH"/>
    <property type="match status" value="1"/>
</dbReference>
<dbReference type="GeneID" id="27314746"/>
<dbReference type="HOGENOM" id="CLU_073203_0_0_1"/>
<keyword evidence="5" id="KW-1185">Reference proteome</keyword>
<dbReference type="InterPro" id="IPR006595">
    <property type="entry name" value="CTLH_C"/>
</dbReference>
<dbReference type="InterPro" id="IPR050618">
    <property type="entry name" value="Ubq-SigPath_Reg"/>
</dbReference>
<dbReference type="STRING" id="253628.A0A0D2ARY0"/>
<name>A0A0D2ARY0_9PEZI</name>
<dbReference type="Proteomes" id="UP000053259">
    <property type="component" value="Unassembled WGS sequence"/>
</dbReference>
<comment type="function">
    <text evidence="1">Involved in the proteasome-dependent degradation of fructose-1,6-bisphosphatase.</text>
</comment>
<dbReference type="RefSeq" id="XP_016211803.1">
    <property type="nucleotide sequence ID" value="XM_016360464.1"/>
</dbReference>
<evidence type="ECO:0000259" key="3">
    <source>
        <dbReference type="PROSITE" id="PS50897"/>
    </source>
</evidence>
<dbReference type="InterPro" id="IPR013144">
    <property type="entry name" value="CRA_dom"/>
</dbReference>
<accession>A0A0D2ARY0</accession>
<dbReference type="AlphaFoldDB" id="A0A0D2ARY0"/>
<dbReference type="Pfam" id="PF08513">
    <property type="entry name" value="LisH"/>
    <property type="match status" value="1"/>
</dbReference>
<feature type="compositionally biased region" description="Low complexity" evidence="2">
    <location>
        <begin position="1"/>
        <end position="15"/>
    </location>
</feature>
<feature type="domain" description="CTLH" evidence="3">
    <location>
        <begin position="65"/>
        <end position="122"/>
    </location>
</feature>
<organism evidence="4 5">
    <name type="scientific">Verruconis gallopava</name>
    <dbReference type="NCBI Taxonomy" id="253628"/>
    <lineage>
        <taxon>Eukaryota</taxon>
        <taxon>Fungi</taxon>
        <taxon>Dikarya</taxon>
        <taxon>Ascomycota</taxon>
        <taxon>Pezizomycotina</taxon>
        <taxon>Dothideomycetes</taxon>
        <taxon>Pleosporomycetidae</taxon>
        <taxon>Venturiales</taxon>
        <taxon>Sympoventuriaceae</taxon>
        <taxon>Verruconis</taxon>
    </lineage>
</organism>
<dbReference type="SMART" id="SM00668">
    <property type="entry name" value="CTLH"/>
    <property type="match status" value="1"/>
</dbReference>